<feature type="compositionally biased region" description="Polar residues" evidence="1">
    <location>
        <begin position="421"/>
        <end position="430"/>
    </location>
</feature>
<protein>
    <recommendedName>
        <fullName evidence="6">Death domain-containing protein</fullName>
    </recommendedName>
</protein>
<dbReference type="PROSITE" id="PS51145">
    <property type="entry name" value="ZU5"/>
    <property type="match status" value="1"/>
</dbReference>
<dbReference type="Gene3D" id="1.10.533.10">
    <property type="entry name" value="Death Domain, Fas"/>
    <property type="match status" value="2"/>
</dbReference>
<feature type="domain" description="ZU5" evidence="3">
    <location>
        <begin position="689"/>
        <end position="798"/>
    </location>
</feature>
<dbReference type="InterPro" id="IPR036028">
    <property type="entry name" value="SH3-like_dom_sf"/>
</dbReference>
<feature type="region of interest" description="Disordered" evidence="1">
    <location>
        <begin position="574"/>
        <end position="593"/>
    </location>
</feature>
<evidence type="ECO:0000313" key="4">
    <source>
        <dbReference type="EMBL" id="KAJ8036183.1"/>
    </source>
</evidence>
<evidence type="ECO:0000259" key="2">
    <source>
        <dbReference type="PROSITE" id="PS50017"/>
    </source>
</evidence>
<feature type="domain" description="Death" evidence="2">
    <location>
        <begin position="489"/>
        <end position="557"/>
    </location>
</feature>
<dbReference type="CDD" id="cd00174">
    <property type="entry name" value="SH3"/>
    <property type="match status" value="1"/>
</dbReference>
<dbReference type="EMBL" id="JAIZAY010000009">
    <property type="protein sequence ID" value="KAJ8036183.1"/>
    <property type="molecule type" value="Genomic_DNA"/>
</dbReference>
<dbReference type="GO" id="GO:0007165">
    <property type="term" value="P:signal transduction"/>
    <property type="evidence" value="ECO:0007669"/>
    <property type="project" value="InterPro"/>
</dbReference>
<proteinExistence type="predicted"/>
<dbReference type="Pfam" id="PF00531">
    <property type="entry name" value="Death"/>
    <property type="match status" value="2"/>
</dbReference>
<gene>
    <name evidence="4" type="ORF">HOLleu_20077</name>
</gene>
<dbReference type="InterPro" id="IPR000906">
    <property type="entry name" value="ZU5_dom"/>
</dbReference>
<evidence type="ECO:0000259" key="3">
    <source>
        <dbReference type="PROSITE" id="PS51145"/>
    </source>
</evidence>
<name>A0A9Q1BZB8_HOLLE</name>
<feature type="region of interest" description="Disordered" evidence="1">
    <location>
        <begin position="217"/>
        <end position="244"/>
    </location>
</feature>
<dbReference type="CDD" id="cd01670">
    <property type="entry name" value="Death"/>
    <property type="match status" value="2"/>
</dbReference>
<accession>A0A9Q1BZB8</accession>
<feature type="domain" description="Death" evidence="2">
    <location>
        <begin position="326"/>
        <end position="394"/>
    </location>
</feature>
<dbReference type="SUPFAM" id="SSF47986">
    <property type="entry name" value="DEATH domain"/>
    <property type="match status" value="2"/>
</dbReference>
<dbReference type="Pfam" id="PF00791">
    <property type="entry name" value="ZU5"/>
    <property type="match status" value="1"/>
</dbReference>
<sequence length="798" mass="91637">MASITQKPGLKKGTTTKLRHPIMLEPTNSYNLLLTTKDKLVIIFRHLEKYVVYRKSDSTVAVITNPDFKTKNPPITYDGCLMEEMFGNVQLSLMYAVAMFSHESAEIQLKPKDIILVLAQAGENYLLGITSANMVGCFPSEKVVLLTMPRPFLHPGLMIKVKARLKLILEDITILPGEMYNIIKGKDDPFDWRLLISQRRVPLGFFIEEEIKVHILPSPHKDEDSTSQTVQKDPSGTPDNENDDTVQMEQKKYCPQYDTIQGKNQYDILYRPNEQKVEHDYVNGPKAYHNREDIQESINQLSVYRNVPINDELRSTIAQYVDDKVWHELGTKIGVPKQRCREIESQKETVYEKIYDLLGIWHEELKSNAKVGVLLDALVDVNPKDLHLILEDILRIVKDEQNRDPNQSIYENKRNIDDTNQDMGATSYDSQEQAQFEMKNELAQLREFHIRRTQLEMEDLLVKLRHFHNIPVNEALRKILAEYMEPDVWHQFGERIRIPITERIKIETEKYDIYEMTYDLLGNWLNKYESTATLGVLLDALVDVNPKHLNLLLKDILAEVEDCLDDSYQEIPEDETIYGTSRPNEAPYDKADESDVFGSKNGNLCYNDGPKEVNNALYELGEGNGFNRENLYYNDDSYEFKGANEITFGARTELRLDFSHHQIFDVQETEYAKENGKTFFFRTKGTKCLNASSLISKDGGEIEIPAAGVKLQIPAESFEEDHFLTLKILPSLSYKGPGSSFEDNSTVMVEILPNNLTLKQPAKLTLPHCLILKEPKRCPVKIFHSHHCAGINLQIGKI</sequence>
<dbReference type="SUPFAM" id="SSF50044">
    <property type="entry name" value="SH3-domain"/>
    <property type="match status" value="1"/>
</dbReference>
<dbReference type="PROSITE" id="PS50017">
    <property type="entry name" value="DEATH_DOMAIN"/>
    <property type="match status" value="2"/>
</dbReference>
<dbReference type="SMART" id="SM00005">
    <property type="entry name" value="DEATH"/>
    <property type="match status" value="2"/>
</dbReference>
<dbReference type="Gene3D" id="2.60.220.30">
    <property type="match status" value="1"/>
</dbReference>
<dbReference type="Proteomes" id="UP001152320">
    <property type="component" value="Chromosome 9"/>
</dbReference>
<feature type="compositionally biased region" description="Polar residues" evidence="1">
    <location>
        <begin position="226"/>
        <end position="239"/>
    </location>
</feature>
<dbReference type="AlphaFoldDB" id="A0A9Q1BZB8"/>
<organism evidence="4 5">
    <name type="scientific">Holothuria leucospilota</name>
    <name type="common">Black long sea cucumber</name>
    <name type="synonym">Mertensiothuria leucospilota</name>
    <dbReference type="NCBI Taxonomy" id="206669"/>
    <lineage>
        <taxon>Eukaryota</taxon>
        <taxon>Metazoa</taxon>
        <taxon>Echinodermata</taxon>
        <taxon>Eleutherozoa</taxon>
        <taxon>Echinozoa</taxon>
        <taxon>Holothuroidea</taxon>
        <taxon>Aspidochirotacea</taxon>
        <taxon>Aspidochirotida</taxon>
        <taxon>Holothuriidae</taxon>
        <taxon>Holothuria</taxon>
    </lineage>
</organism>
<evidence type="ECO:0000313" key="5">
    <source>
        <dbReference type="Proteomes" id="UP001152320"/>
    </source>
</evidence>
<evidence type="ECO:0008006" key="6">
    <source>
        <dbReference type="Google" id="ProtNLM"/>
    </source>
</evidence>
<feature type="region of interest" description="Disordered" evidence="1">
    <location>
        <begin position="405"/>
        <end position="430"/>
    </location>
</feature>
<keyword evidence="5" id="KW-1185">Reference proteome</keyword>
<dbReference type="InterPro" id="IPR011029">
    <property type="entry name" value="DEATH-like_dom_sf"/>
</dbReference>
<reference evidence="4" key="1">
    <citation type="submission" date="2021-10" db="EMBL/GenBank/DDBJ databases">
        <title>Tropical sea cucumber genome reveals ecological adaptation and Cuvierian tubules defense mechanism.</title>
        <authorList>
            <person name="Chen T."/>
        </authorList>
    </citation>
    <scope>NUCLEOTIDE SEQUENCE</scope>
    <source>
        <strain evidence="4">Nanhai2018</strain>
        <tissue evidence="4">Muscle</tissue>
    </source>
</reference>
<comment type="caution">
    <text evidence="4">The sequence shown here is derived from an EMBL/GenBank/DDBJ whole genome shotgun (WGS) entry which is preliminary data.</text>
</comment>
<evidence type="ECO:0000256" key="1">
    <source>
        <dbReference type="SAM" id="MobiDB-lite"/>
    </source>
</evidence>
<dbReference type="InterPro" id="IPR000488">
    <property type="entry name" value="Death_dom"/>
</dbReference>